<evidence type="ECO:0000313" key="3">
    <source>
        <dbReference type="Proteomes" id="UP000005408"/>
    </source>
</evidence>
<accession>A0A8W8MK30</accession>
<keyword evidence="3" id="KW-1185">Reference proteome</keyword>
<reference evidence="2" key="1">
    <citation type="submission" date="2022-08" db="UniProtKB">
        <authorList>
            <consortium name="EnsemblMetazoa"/>
        </authorList>
    </citation>
    <scope>IDENTIFICATION</scope>
    <source>
        <strain evidence="2">05x7-T-G4-1.051#20</strain>
    </source>
</reference>
<protein>
    <submittedName>
        <fullName evidence="2">Uncharacterized protein</fullName>
    </submittedName>
</protein>
<dbReference type="EnsemblMetazoa" id="G33790.1">
    <property type="protein sequence ID" value="G33790.1:cds"/>
    <property type="gene ID" value="G33790"/>
</dbReference>
<dbReference type="AlphaFoldDB" id="A0A8W8MK30"/>
<sequence length="96" mass="10874">MQCQAFPLPIHAKENGAVQLVLSAKPRGAYAKRQKAEIFRQAFQELEPRPSENNTLPDHSIDLIDPNDEHPIEPTASTNAIPSFFLLLLFHNPFRK</sequence>
<dbReference type="Proteomes" id="UP000005408">
    <property type="component" value="Unassembled WGS sequence"/>
</dbReference>
<proteinExistence type="predicted"/>
<evidence type="ECO:0000313" key="2">
    <source>
        <dbReference type="EnsemblMetazoa" id="G33790.1:cds"/>
    </source>
</evidence>
<evidence type="ECO:0000256" key="1">
    <source>
        <dbReference type="SAM" id="MobiDB-lite"/>
    </source>
</evidence>
<feature type="compositionally biased region" description="Basic and acidic residues" evidence="1">
    <location>
        <begin position="59"/>
        <end position="72"/>
    </location>
</feature>
<name>A0A8W8MK30_MAGGI</name>
<feature type="region of interest" description="Disordered" evidence="1">
    <location>
        <begin position="45"/>
        <end position="75"/>
    </location>
</feature>
<organism evidence="2 3">
    <name type="scientific">Magallana gigas</name>
    <name type="common">Pacific oyster</name>
    <name type="synonym">Crassostrea gigas</name>
    <dbReference type="NCBI Taxonomy" id="29159"/>
    <lineage>
        <taxon>Eukaryota</taxon>
        <taxon>Metazoa</taxon>
        <taxon>Spiralia</taxon>
        <taxon>Lophotrochozoa</taxon>
        <taxon>Mollusca</taxon>
        <taxon>Bivalvia</taxon>
        <taxon>Autobranchia</taxon>
        <taxon>Pteriomorphia</taxon>
        <taxon>Ostreida</taxon>
        <taxon>Ostreoidea</taxon>
        <taxon>Ostreidae</taxon>
        <taxon>Magallana</taxon>
    </lineage>
</organism>